<accession>A0A4C1YWU7</accession>
<dbReference type="EMBL" id="BGZK01001387">
    <property type="protein sequence ID" value="GBP78825.1"/>
    <property type="molecule type" value="Genomic_DNA"/>
</dbReference>
<name>A0A4C1YWU7_EUMVA</name>
<dbReference type="AlphaFoldDB" id="A0A4C1YWU7"/>
<feature type="region of interest" description="Disordered" evidence="1">
    <location>
        <begin position="155"/>
        <end position="183"/>
    </location>
</feature>
<dbReference type="Proteomes" id="UP000299102">
    <property type="component" value="Unassembled WGS sequence"/>
</dbReference>
<reference evidence="2 3" key="1">
    <citation type="journal article" date="2019" name="Commun. Biol.">
        <title>The bagworm genome reveals a unique fibroin gene that provides high tensile strength.</title>
        <authorList>
            <person name="Kono N."/>
            <person name="Nakamura H."/>
            <person name="Ohtoshi R."/>
            <person name="Tomita M."/>
            <person name="Numata K."/>
            <person name="Arakawa K."/>
        </authorList>
    </citation>
    <scope>NUCLEOTIDE SEQUENCE [LARGE SCALE GENOMIC DNA]</scope>
</reference>
<proteinExistence type="predicted"/>
<gene>
    <name evidence="2" type="ORF">EVAR_65335_1</name>
</gene>
<evidence type="ECO:0000313" key="3">
    <source>
        <dbReference type="Proteomes" id="UP000299102"/>
    </source>
</evidence>
<evidence type="ECO:0000256" key="1">
    <source>
        <dbReference type="SAM" id="MobiDB-lite"/>
    </source>
</evidence>
<evidence type="ECO:0000313" key="2">
    <source>
        <dbReference type="EMBL" id="GBP78825.1"/>
    </source>
</evidence>
<protein>
    <submittedName>
        <fullName evidence="2">Uncharacterized protein</fullName>
    </submittedName>
</protein>
<sequence>MSQPVATARVVTPTSGLPCASRCTLIKHQKRDVFYPHDAARTSHTTIRSSIPISVSVGIRTAENETRAVRRREPASARRAHYYCNCDNNNNRRRGALALVCILMTRRPRRPRARAGTPRRLTNLRQAMYPHTYNKTAQSDVQRRSKILREAPVNAFGITAPPSPAPGQSSRYDRYAPHWPHAR</sequence>
<organism evidence="2 3">
    <name type="scientific">Eumeta variegata</name>
    <name type="common">Bagworm moth</name>
    <name type="synonym">Eumeta japonica</name>
    <dbReference type="NCBI Taxonomy" id="151549"/>
    <lineage>
        <taxon>Eukaryota</taxon>
        <taxon>Metazoa</taxon>
        <taxon>Ecdysozoa</taxon>
        <taxon>Arthropoda</taxon>
        <taxon>Hexapoda</taxon>
        <taxon>Insecta</taxon>
        <taxon>Pterygota</taxon>
        <taxon>Neoptera</taxon>
        <taxon>Endopterygota</taxon>
        <taxon>Lepidoptera</taxon>
        <taxon>Glossata</taxon>
        <taxon>Ditrysia</taxon>
        <taxon>Tineoidea</taxon>
        <taxon>Psychidae</taxon>
        <taxon>Oiketicinae</taxon>
        <taxon>Eumeta</taxon>
    </lineage>
</organism>
<comment type="caution">
    <text evidence="2">The sequence shown here is derived from an EMBL/GenBank/DDBJ whole genome shotgun (WGS) entry which is preliminary data.</text>
</comment>
<keyword evidence="3" id="KW-1185">Reference proteome</keyword>